<evidence type="ECO:0000313" key="3">
    <source>
        <dbReference type="Proteomes" id="UP000011087"/>
    </source>
</evidence>
<reference evidence="1 3" key="1">
    <citation type="journal article" date="2012" name="Nature">
        <title>Algal genomes reveal evolutionary mosaicism and the fate of nucleomorphs.</title>
        <authorList>
            <consortium name="DOE Joint Genome Institute"/>
            <person name="Curtis B.A."/>
            <person name="Tanifuji G."/>
            <person name="Burki F."/>
            <person name="Gruber A."/>
            <person name="Irimia M."/>
            <person name="Maruyama S."/>
            <person name="Arias M.C."/>
            <person name="Ball S.G."/>
            <person name="Gile G.H."/>
            <person name="Hirakawa Y."/>
            <person name="Hopkins J.F."/>
            <person name="Kuo A."/>
            <person name="Rensing S.A."/>
            <person name="Schmutz J."/>
            <person name="Symeonidi A."/>
            <person name="Elias M."/>
            <person name="Eveleigh R.J."/>
            <person name="Herman E.K."/>
            <person name="Klute M.J."/>
            <person name="Nakayama T."/>
            <person name="Obornik M."/>
            <person name="Reyes-Prieto A."/>
            <person name="Armbrust E.V."/>
            <person name="Aves S.J."/>
            <person name="Beiko R.G."/>
            <person name="Coutinho P."/>
            <person name="Dacks J.B."/>
            <person name="Durnford D.G."/>
            <person name="Fast N.M."/>
            <person name="Green B.R."/>
            <person name="Grisdale C.J."/>
            <person name="Hempel F."/>
            <person name="Henrissat B."/>
            <person name="Hoppner M.P."/>
            <person name="Ishida K."/>
            <person name="Kim E."/>
            <person name="Koreny L."/>
            <person name="Kroth P.G."/>
            <person name="Liu Y."/>
            <person name="Malik S.B."/>
            <person name="Maier U.G."/>
            <person name="McRose D."/>
            <person name="Mock T."/>
            <person name="Neilson J.A."/>
            <person name="Onodera N.T."/>
            <person name="Poole A.M."/>
            <person name="Pritham E.J."/>
            <person name="Richards T.A."/>
            <person name="Rocap G."/>
            <person name="Roy S.W."/>
            <person name="Sarai C."/>
            <person name="Schaack S."/>
            <person name="Shirato S."/>
            <person name="Slamovits C.H."/>
            <person name="Spencer D.F."/>
            <person name="Suzuki S."/>
            <person name="Worden A.Z."/>
            <person name="Zauner S."/>
            <person name="Barry K."/>
            <person name="Bell C."/>
            <person name="Bharti A.K."/>
            <person name="Crow J.A."/>
            <person name="Grimwood J."/>
            <person name="Kramer R."/>
            <person name="Lindquist E."/>
            <person name="Lucas S."/>
            <person name="Salamov A."/>
            <person name="McFadden G.I."/>
            <person name="Lane C.E."/>
            <person name="Keeling P.J."/>
            <person name="Gray M.W."/>
            <person name="Grigoriev I.V."/>
            <person name="Archibald J.M."/>
        </authorList>
    </citation>
    <scope>NUCLEOTIDE SEQUENCE</scope>
    <source>
        <strain evidence="1 3">CCMP2712</strain>
    </source>
</reference>
<keyword evidence="3" id="KW-1185">Reference proteome</keyword>
<dbReference type="OMA" id="CICVNCH"/>
<reference evidence="2" key="3">
    <citation type="submission" date="2016-03" db="UniProtKB">
        <authorList>
            <consortium name="EnsemblProtists"/>
        </authorList>
    </citation>
    <scope>IDENTIFICATION</scope>
</reference>
<dbReference type="RefSeq" id="XP_005826033.1">
    <property type="nucleotide sequence ID" value="XM_005825976.1"/>
</dbReference>
<dbReference type="Pfam" id="PF10718">
    <property type="entry name" value="Ycf34"/>
    <property type="match status" value="1"/>
</dbReference>
<evidence type="ECO:0000313" key="1">
    <source>
        <dbReference type="EMBL" id="EKX39053.1"/>
    </source>
</evidence>
<name>L1IS38_GUITC</name>
<reference evidence="3" key="2">
    <citation type="submission" date="2012-11" db="EMBL/GenBank/DDBJ databases">
        <authorList>
            <person name="Kuo A."/>
            <person name="Curtis B.A."/>
            <person name="Tanifuji G."/>
            <person name="Burki F."/>
            <person name="Gruber A."/>
            <person name="Irimia M."/>
            <person name="Maruyama S."/>
            <person name="Arias M.C."/>
            <person name="Ball S.G."/>
            <person name="Gile G.H."/>
            <person name="Hirakawa Y."/>
            <person name="Hopkins J.F."/>
            <person name="Rensing S.A."/>
            <person name="Schmutz J."/>
            <person name="Symeonidi A."/>
            <person name="Elias M."/>
            <person name="Eveleigh R.J."/>
            <person name="Herman E.K."/>
            <person name="Klute M.J."/>
            <person name="Nakayama T."/>
            <person name="Obornik M."/>
            <person name="Reyes-Prieto A."/>
            <person name="Armbrust E.V."/>
            <person name="Aves S.J."/>
            <person name="Beiko R.G."/>
            <person name="Coutinho P."/>
            <person name="Dacks J.B."/>
            <person name="Durnford D.G."/>
            <person name="Fast N.M."/>
            <person name="Green B.R."/>
            <person name="Grisdale C."/>
            <person name="Hempe F."/>
            <person name="Henrissat B."/>
            <person name="Hoppner M.P."/>
            <person name="Ishida K.-I."/>
            <person name="Kim E."/>
            <person name="Koreny L."/>
            <person name="Kroth P.G."/>
            <person name="Liu Y."/>
            <person name="Malik S.-B."/>
            <person name="Maier U.G."/>
            <person name="McRose D."/>
            <person name="Mock T."/>
            <person name="Neilson J.A."/>
            <person name="Onodera N.T."/>
            <person name="Poole A.M."/>
            <person name="Pritham E.J."/>
            <person name="Richards T.A."/>
            <person name="Rocap G."/>
            <person name="Roy S.W."/>
            <person name="Sarai C."/>
            <person name="Schaack S."/>
            <person name="Shirato S."/>
            <person name="Slamovits C.H."/>
            <person name="Spencer D.F."/>
            <person name="Suzuki S."/>
            <person name="Worden A.Z."/>
            <person name="Zauner S."/>
            <person name="Barry K."/>
            <person name="Bell C."/>
            <person name="Bharti A.K."/>
            <person name="Crow J.A."/>
            <person name="Grimwood J."/>
            <person name="Kramer R."/>
            <person name="Lindquist E."/>
            <person name="Lucas S."/>
            <person name="Salamov A."/>
            <person name="McFadden G.I."/>
            <person name="Lane C.E."/>
            <person name="Keeling P.J."/>
            <person name="Gray M.W."/>
            <person name="Grigoriev I.V."/>
            <person name="Archibald J.M."/>
        </authorList>
    </citation>
    <scope>NUCLEOTIDE SEQUENCE</scope>
    <source>
        <strain evidence="3">CCMP2712</strain>
    </source>
</reference>
<dbReference type="STRING" id="905079.L1IS38"/>
<dbReference type="GeneID" id="17295719"/>
<dbReference type="EnsemblProtists" id="EKX39053">
    <property type="protein sequence ID" value="EKX39053"/>
    <property type="gene ID" value="GUITHDRAFT_76693"/>
</dbReference>
<dbReference type="AlphaFoldDB" id="L1IS38"/>
<dbReference type="EMBL" id="JH993043">
    <property type="protein sequence ID" value="EKX39053.1"/>
    <property type="molecule type" value="Genomic_DNA"/>
</dbReference>
<gene>
    <name evidence="1" type="ORF">GUITHDRAFT_76693</name>
</gene>
<dbReference type="eggNOG" id="ENOG502SE0Q">
    <property type="taxonomic scope" value="Eukaryota"/>
</dbReference>
<dbReference type="Proteomes" id="UP000011087">
    <property type="component" value="Unassembled WGS sequence"/>
</dbReference>
<sequence>MCICVNCKWVERCKAYHFVEEQHQQPHLTLVPDFTPRDGSPTIECELQHLVDRGITIEYDVVKCDDFVRDDGRWKKMMPTGTLLDAGLVDILILS</sequence>
<proteinExistence type="predicted"/>
<dbReference type="PaxDb" id="55529-EKX39053"/>
<protein>
    <submittedName>
        <fullName evidence="1 2">Uncharacterized protein</fullName>
    </submittedName>
</protein>
<dbReference type="OrthoDB" id="197870at2759"/>
<accession>L1IS38</accession>
<dbReference type="KEGG" id="gtt:GUITHDRAFT_76693"/>
<dbReference type="InterPro" id="IPR019656">
    <property type="entry name" value="Uncharacterised_Ycf34"/>
</dbReference>
<organism evidence="1">
    <name type="scientific">Guillardia theta (strain CCMP2712)</name>
    <name type="common">Cryptophyte</name>
    <dbReference type="NCBI Taxonomy" id="905079"/>
    <lineage>
        <taxon>Eukaryota</taxon>
        <taxon>Cryptophyceae</taxon>
        <taxon>Pyrenomonadales</taxon>
        <taxon>Geminigeraceae</taxon>
        <taxon>Guillardia</taxon>
    </lineage>
</organism>
<evidence type="ECO:0000313" key="2">
    <source>
        <dbReference type="EnsemblProtists" id="EKX39053"/>
    </source>
</evidence>
<dbReference type="HOGENOM" id="CLU_187113_0_0_1"/>